<evidence type="ECO:0000256" key="4">
    <source>
        <dbReference type="ARBA" id="ARBA00022898"/>
    </source>
</evidence>
<keyword evidence="7" id="KW-0804">Transcription</keyword>
<dbReference type="InterPro" id="IPR036388">
    <property type="entry name" value="WH-like_DNA-bd_sf"/>
</dbReference>
<keyword evidence="5" id="KW-0805">Transcription regulation</keyword>
<dbReference type="InterPro" id="IPR004839">
    <property type="entry name" value="Aminotransferase_I/II_large"/>
</dbReference>
<dbReference type="SUPFAM" id="SSF46785">
    <property type="entry name" value="Winged helix' DNA-binding domain"/>
    <property type="match status" value="1"/>
</dbReference>
<name>A0A177N928_9GAMM</name>
<evidence type="ECO:0000256" key="1">
    <source>
        <dbReference type="ARBA" id="ARBA00005384"/>
    </source>
</evidence>
<dbReference type="PROSITE" id="PS50949">
    <property type="entry name" value="HTH_GNTR"/>
    <property type="match status" value="1"/>
</dbReference>
<dbReference type="AlphaFoldDB" id="A0A177N928"/>
<sequence length="470" mass="52317">MTLRYENLAEHLLKAITQNLYRPGERLPSVRQLSHQHQVSTATAVSALRLLEDQGHLEARQRSGYYVRPRPRCSLPEPAISTPPREPTLVTGQELVLRLIKAANNPKIVQLGAAVPAPSFLPTQRLAQMSASVARLYRQRISNYEFPPGTPELRRQIARRMSEQGCPVDPSDILITNGCQEAMSLALRAVTGPGDIVAVESPTFYGLLQIIESLSLRAIEIPTHPRDGIALDALQLACEQWPIKACIVVPNYSNPLGYCMSDARKRALMELVNRNRIALIEDDVYGDLGFGMQRPSTVKSWDSERRVLYCSSFSKSLSPGLRVGWLVAGPHVEQTEYLKYVSNLATPTHAQLTAAEMLAKGGYERHLRQARNQYRQAVDRMTAAIDAYFPSGTRVTQPEGGFVIWVELPESVDATALSRLALAQGISIAPGPIFSATQKYRNFIRLNCAVDWDERVNQALVRLRQMVGKQ</sequence>
<dbReference type="Pfam" id="PF00392">
    <property type="entry name" value="GntR"/>
    <property type="match status" value="1"/>
</dbReference>
<dbReference type="FunFam" id="3.40.640.10:FF:000023">
    <property type="entry name" value="Transcriptional regulator, GntR family"/>
    <property type="match status" value="1"/>
</dbReference>
<dbReference type="Proteomes" id="UP000077857">
    <property type="component" value="Unassembled WGS sequence"/>
</dbReference>
<dbReference type="SMART" id="SM00345">
    <property type="entry name" value="HTH_GNTR"/>
    <property type="match status" value="1"/>
</dbReference>
<keyword evidence="6" id="KW-0238">DNA-binding</keyword>
<dbReference type="OrthoDB" id="9804020at2"/>
<dbReference type="InterPro" id="IPR015424">
    <property type="entry name" value="PyrdxlP-dep_Trfase"/>
</dbReference>
<dbReference type="CDD" id="cd07377">
    <property type="entry name" value="WHTH_GntR"/>
    <property type="match status" value="1"/>
</dbReference>
<comment type="caution">
    <text evidence="9">The sequence shown here is derived from an EMBL/GenBank/DDBJ whole genome shotgun (WGS) entry which is preliminary data.</text>
</comment>
<keyword evidence="3" id="KW-0808">Transferase</keyword>
<dbReference type="Gene3D" id="3.40.640.10">
    <property type="entry name" value="Type I PLP-dependent aspartate aminotransferase-like (Major domain)"/>
    <property type="match status" value="1"/>
</dbReference>
<dbReference type="Gene3D" id="1.10.10.10">
    <property type="entry name" value="Winged helix-like DNA-binding domain superfamily/Winged helix DNA-binding domain"/>
    <property type="match status" value="1"/>
</dbReference>
<feature type="domain" description="HTH gntR-type" evidence="8">
    <location>
        <begin position="2"/>
        <end position="70"/>
    </location>
</feature>
<dbReference type="GO" id="GO:0008483">
    <property type="term" value="F:transaminase activity"/>
    <property type="evidence" value="ECO:0007669"/>
    <property type="project" value="UniProtKB-KW"/>
</dbReference>
<evidence type="ECO:0000256" key="7">
    <source>
        <dbReference type="ARBA" id="ARBA00023163"/>
    </source>
</evidence>
<proteinExistence type="inferred from homology"/>
<evidence type="ECO:0000256" key="2">
    <source>
        <dbReference type="ARBA" id="ARBA00022576"/>
    </source>
</evidence>
<dbReference type="GO" id="GO:0003700">
    <property type="term" value="F:DNA-binding transcription factor activity"/>
    <property type="evidence" value="ECO:0007669"/>
    <property type="project" value="InterPro"/>
</dbReference>
<keyword evidence="4" id="KW-0663">Pyridoxal phosphate</keyword>
<evidence type="ECO:0000256" key="5">
    <source>
        <dbReference type="ARBA" id="ARBA00023015"/>
    </source>
</evidence>
<dbReference type="PANTHER" id="PTHR46577:SF2">
    <property type="entry name" value="TRANSCRIPTIONAL REGULATORY PROTEIN"/>
    <property type="match status" value="1"/>
</dbReference>
<comment type="similarity">
    <text evidence="1">In the C-terminal section; belongs to the class-I pyridoxal-phosphate-dependent aminotransferase family.</text>
</comment>
<dbReference type="CDD" id="cd00609">
    <property type="entry name" value="AAT_like"/>
    <property type="match status" value="1"/>
</dbReference>
<dbReference type="Pfam" id="PF00155">
    <property type="entry name" value="Aminotran_1_2"/>
    <property type="match status" value="1"/>
</dbReference>
<evidence type="ECO:0000256" key="3">
    <source>
        <dbReference type="ARBA" id="ARBA00022679"/>
    </source>
</evidence>
<evidence type="ECO:0000313" key="10">
    <source>
        <dbReference type="Proteomes" id="UP000077857"/>
    </source>
</evidence>
<dbReference type="RefSeq" id="WP_064041238.1">
    <property type="nucleotide sequence ID" value="NZ_LUUJ01000094.1"/>
</dbReference>
<protein>
    <submittedName>
        <fullName evidence="9">GntR family transcriptional regulator</fullName>
    </submittedName>
</protein>
<dbReference type="InterPro" id="IPR051446">
    <property type="entry name" value="HTH_trans_reg/aminotransferase"/>
</dbReference>
<evidence type="ECO:0000313" key="9">
    <source>
        <dbReference type="EMBL" id="OAI13993.1"/>
    </source>
</evidence>
<keyword evidence="2" id="KW-0032">Aminotransferase</keyword>
<dbReference type="SUPFAM" id="SSF53383">
    <property type="entry name" value="PLP-dependent transferases"/>
    <property type="match status" value="1"/>
</dbReference>
<evidence type="ECO:0000259" key="8">
    <source>
        <dbReference type="PROSITE" id="PS50949"/>
    </source>
</evidence>
<accession>A0A177N928</accession>
<gene>
    <name evidence="9" type="ORF">A1507_16000</name>
</gene>
<organism evidence="9 10">
    <name type="scientific">Methylomonas koyamae</name>
    <dbReference type="NCBI Taxonomy" id="702114"/>
    <lineage>
        <taxon>Bacteria</taxon>
        <taxon>Pseudomonadati</taxon>
        <taxon>Pseudomonadota</taxon>
        <taxon>Gammaproteobacteria</taxon>
        <taxon>Methylococcales</taxon>
        <taxon>Methylococcaceae</taxon>
        <taxon>Methylomonas</taxon>
    </lineage>
</organism>
<dbReference type="InterPro" id="IPR000524">
    <property type="entry name" value="Tscrpt_reg_HTH_GntR"/>
</dbReference>
<dbReference type="EMBL" id="LUUJ01000094">
    <property type="protein sequence ID" value="OAI13993.1"/>
    <property type="molecule type" value="Genomic_DNA"/>
</dbReference>
<dbReference type="InterPro" id="IPR036390">
    <property type="entry name" value="WH_DNA-bd_sf"/>
</dbReference>
<reference evidence="9 10" key="1">
    <citation type="submission" date="2016-03" db="EMBL/GenBank/DDBJ databases">
        <authorList>
            <person name="Ploux O."/>
        </authorList>
    </citation>
    <scope>NUCLEOTIDE SEQUENCE [LARGE SCALE GENOMIC DNA]</scope>
    <source>
        <strain evidence="9 10">R-45378</strain>
    </source>
</reference>
<evidence type="ECO:0000256" key="6">
    <source>
        <dbReference type="ARBA" id="ARBA00023125"/>
    </source>
</evidence>
<dbReference type="Gene3D" id="3.90.1150.10">
    <property type="entry name" value="Aspartate Aminotransferase, domain 1"/>
    <property type="match status" value="1"/>
</dbReference>
<dbReference type="InterPro" id="IPR015422">
    <property type="entry name" value="PyrdxlP-dep_Trfase_small"/>
</dbReference>
<dbReference type="InterPro" id="IPR015421">
    <property type="entry name" value="PyrdxlP-dep_Trfase_major"/>
</dbReference>
<dbReference type="PANTHER" id="PTHR46577">
    <property type="entry name" value="HTH-TYPE TRANSCRIPTIONAL REGULATORY PROTEIN GABR"/>
    <property type="match status" value="1"/>
</dbReference>
<dbReference type="GO" id="GO:0030170">
    <property type="term" value="F:pyridoxal phosphate binding"/>
    <property type="evidence" value="ECO:0007669"/>
    <property type="project" value="InterPro"/>
</dbReference>
<dbReference type="GO" id="GO:0003677">
    <property type="term" value="F:DNA binding"/>
    <property type="evidence" value="ECO:0007669"/>
    <property type="project" value="UniProtKB-KW"/>
</dbReference>